<keyword evidence="2" id="KW-0732">Signal</keyword>
<dbReference type="AlphaFoldDB" id="A0A316Z287"/>
<dbReference type="Gene3D" id="3.40.50.1820">
    <property type="entry name" value="alpha/beta hydrolase"/>
    <property type="match status" value="1"/>
</dbReference>
<name>A0A316Z287_9BASI</name>
<sequence length="207" mass="21378">MLLLPSFVALAALLDAALALPAGATLRSLPGVGGDAPTSHAALRRQLQNVSDPLPAGDRSYFQQGTPTAVAASLVERIQVGANLASAMYCPSVQAGAWTCGAPCEAAGEVKVLYTSGDGDLDPHQNVLWLEQEKAVAVTTEGSNLDKLYSTLNDAIFIPITPTEAIHKSWATYSLSSESPSGALDAGSIPAGATPHHHGPLARQCHC</sequence>
<feature type="chain" id="PRO_5016255256" evidence="2">
    <location>
        <begin position="20"/>
        <end position="207"/>
    </location>
</feature>
<gene>
    <name evidence="3" type="ORF">FA09DRAFT_331987</name>
</gene>
<protein>
    <submittedName>
        <fullName evidence="3">Uncharacterized protein</fullName>
    </submittedName>
</protein>
<evidence type="ECO:0000256" key="1">
    <source>
        <dbReference type="SAM" id="MobiDB-lite"/>
    </source>
</evidence>
<evidence type="ECO:0000313" key="3">
    <source>
        <dbReference type="EMBL" id="PWN95669.1"/>
    </source>
</evidence>
<keyword evidence="4" id="KW-1185">Reference proteome</keyword>
<feature type="region of interest" description="Disordered" evidence="1">
    <location>
        <begin position="184"/>
        <end position="207"/>
    </location>
</feature>
<dbReference type="Proteomes" id="UP000245946">
    <property type="component" value="Unassembled WGS sequence"/>
</dbReference>
<organism evidence="3 4">
    <name type="scientific">Tilletiopsis washingtonensis</name>
    <dbReference type="NCBI Taxonomy" id="58919"/>
    <lineage>
        <taxon>Eukaryota</taxon>
        <taxon>Fungi</taxon>
        <taxon>Dikarya</taxon>
        <taxon>Basidiomycota</taxon>
        <taxon>Ustilaginomycotina</taxon>
        <taxon>Exobasidiomycetes</taxon>
        <taxon>Entylomatales</taxon>
        <taxon>Entylomatales incertae sedis</taxon>
        <taxon>Tilletiopsis</taxon>
    </lineage>
</organism>
<feature type="signal peptide" evidence="2">
    <location>
        <begin position="1"/>
        <end position="19"/>
    </location>
</feature>
<reference evidence="3 4" key="1">
    <citation type="journal article" date="2018" name="Mol. Biol. Evol.">
        <title>Broad Genomic Sampling Reveals a Smut Pathogenic Ancestry of the Fungal Clade Ustilaginomycotina.</title>
        <authorList>
            <person name="Kijpornyongpan T."/>
            <person name="Mondo S.J."/>
            <person name="Barry K."/>
            <person name="Sandor L."/>
            <person name="Lee J."/>
            <person name="Lipzen A."/>
            <person name="Pangilinan J."/>
            <person name="LaButti K."/>
            <person name="Hainaut M."/>
            <person name="Henrissat B."/>
            <person name="Grigoriev I.V."/>
            <person name="Spatafora J.W."/>
            <person name="Aime M.C."/>
        </authorList>
    </citation>
    <scope>NUCLEOTIDE SEQUENCE [LARGE SCALE GENOMIC DNA]</scope>
    <source>
        <strain evidence="3 4">MCA 4186</strain>
    </source>
</reference>
<dbReference type="EMBL" id="KZ819303">
    <property type="protein sequence ID" value="PWN95669.1"/>
    <property type="molecule type" value="Genomic_DNA"/>
</dbReference>
<proteinExistence type="predicted"/>
<feature type="compositionally biased region" description="Basic residues" evidence="1">
    <location>
        <begin position="195"/>
        <end position="207"/>
    </location>
</feature>
<dbReference type="RefSeq" id="XP_025595948.1">
    <property type="nucleotide sequence ID" value="XM_025743263.1"/>
</dbReference>
<dbReference type="GeneID" id="37270807"/>
<dbReference type="InterPro" id="IPR029058">
    <property type="entry name" value="AB_hydrolase_fold"/>
</dbReference>
<evidence type="ECO:0000256" key="2">
    <source>
        <dbReference type="SAM" id="SignalP"/>
    </source>
</evidence>
<evidence type="ECO:0000313" key="4">
    <source>
        <dbReference type="Proteomes" id="UP000245946"/>
    </source>
</evidence>
<dbReference type="OrthoDB" id="426718at2759"/>
<dbReference type="STRING" id="58919.A0A316Z287"/>
<accession>A0A316Z287</accession>